<feature type="transmembrane region" description="Helical" evidence="1">
    <location>
        <begin position="121"/>
        <end position="144"/>
    </location>
</feature>
<feature type="transmembrane region" description="Helical" evidence="1">
    <location>
        <begin position="164"/>
        <end position="187"/>
    </location>
</feature>
<evidence type="ECO:0000313" key="4">
    <source>
        <dbReference type="Proteomes" id="UP000016930"/>
    </source>
</evidence>
<name>M2PAF2_CERS8</name>
<dbReference type="AlphaFoldDB" id="M2PAF2"/>
<dbReference type="OrthoDB" id="2964254at2759"/>
<dbReference type="PANTHER" id="PTHR40465">
    <property type="entry name" value="CHROMOSOME 1, WHOLE GENOME SHOTGUN SEQUENCE"/>
    <property type="match status" value="1"/>
</dbReference>
<dbReference type="EMBL" id="KB445811">
    <property type="protein sequence ID" value="EMD32474.1"/>
    <property type="molecule type" value="Genomic_DNA"/>
</dbReference>
<keyword evidence="4" id="KW-1185">Reference proteome</keyword>
<evidence type="ECO:0000313" key="3">
    <source>
        <dbReference type="EMBL" id="EMD32474.1"/>
    </source>
</evidence>
<feature type="transmembrane region" description="Helical" evidence="1">
    <location>
        <begin position="199"/>
        <end position="226"/>
    </location>
</feature>
<feature type="transmembrane region" description="Helical" evidence="1">
    <location>
        <begin position="20"/>
        <end position="40"/>
    </location>
</feature>
<keyword evidence="1" id="KW-0812">Transmembrane</keyword>
<accession>M2PAF2</accession>
<feature type="transmembrane region" description="Helical" evidence="1">
    <location>
        <begin position="78"/>
        <end position="100"/>
    </location>
</feature>
<evidence type="ECO:0000259" key="2">
    <source>
        <dbReference type="Pfam" id="PF20152"/>
    </source>
</evidence>
<reference evidence="3 4" key="1">
    <citation type="journal article" date="2012" name="Proc. Natl. Acad. Sci. U.S.A.">
        <title>Comparative genomics of Ceriporiopsis subvermispora and Phanerochaete chrysosporium provide insight into selective ligninolysis.</title>
        <authorList>
            <person name="Fernandez-Fueyo E."/>
            <person name="Ruiz-Duenas F.J."/>
            <person name="Ferreira P."/>
            <person name="Floudas D."/>
            <person name="Hibbett D.S."/>
            <person name="Canessa P."/>
            <person name="Larrondo L.F."/>
            <person name="James T.Y."/>
            <person name="Seelenfreund D."/>
            <person name="Lobos S."/>
            <person name="Polanco R."/>
            <person name="Tello M."/>
            <person name="Honda Y."/>
            <person name="Watanabe T."/>
            <person name="Watanabe T."/>
            <person name="Ryu J.S."/>
            <person name="Kubicek C.P."/>
            <person name="Schmoll M."/>
            <person name="Gaskell J."/>
            <person name="Hammel K.E."/>
            <person name="St John F.J."/>
            <person name="Vanden Wymelenberg A."/>
            <person name="Sabat G."/>
            <person name="Splinter BonDurant S."/>
            <person name="Syed K."/>
            <person name="Yadav J.S."/>
            <person name="Doddapaneni H."/>
            <person name="Subramanian V."/>
            <person name="Lavin J.L."/>
            <person name="Oguiza J.A."/>
            <person name="Perez G."/>
            <person name="Pisabarro A.G."/>
            <person name="Ramirez L."/>
            <person name="Santoyo F."/>
            <person name="Master E."/>
            <person name="Coutinho P.M."/>
            <person name="Henrissat B."/>
            <person name="Lombard V."/>
            <person name="Magnuson J.K."/>
            <person name="Kuees U."/>
            <person name="Hori C."/>
            <person name="Igarashi K."/>
            <person name="Samejima M."/>
            <person name="Held B.W."/>
            <person name="Barry K.W."/>
            <person name="LaButti K.M."/>
            <person name="Lapidus A."/>
            <person name="Lindquist E.A."/>
            <person name="Lucas S.M."/>
            <person name="Riley R."/>
            <person name="Salamov A.A."/>
            <person name="Hoffmeister D."/>
            <person name="Schwenk D."/>
            <person name="Hadar Y."/>
            <person name="Yarden O."/>
            <person name="de Vries R.P."/>
            <person name="Wiebenga A."/>
            <person name="Stenlid J."/>
            <person name="Eastwood D."/>
            <person name="Grigoriev I.V."/>
            <person name="Berka R.M."/>
            <person name="Blanchette R.A."/>
            <person name="Kersten P."/>
            <person name="Martinez A.T."/>
            <person name="Vicuna R."/>
            <person name="Cullen D."/>
        </authorList>
    </citation>
    <scope>NUCLEOTIDE SEQUENCE [LARGE SCALE GENOMIC DNA]</scope>
    <source>
        <strain evidence="3 4">B</strain>
    </source>
</reference>
<organism evidence="3 4">
    <name type="scientific">Ceriporiopsis subvermispora (strain B)</name>
    <name type="common">White-rot fungus</name>
    <name type="synonym">Gelatoporia subvermispora</name>
    <dbReference type="NCBI Taxonomy" id="914234"/>
    <lineage>
        <taxon>Eukaryota</taxon>
        <taxon>Fungi</taxon>
        <taxon>Dikarya</taxon>
        <taxon>Basidiomycota</taxon>
        <taxon>Agaricomycotina</taxon>
        <taxon>Agaricomycetes</taxon>
        <taxon>Polyporales</taxon>
        <taxon>Gelatoporiaceae</taxon>
        <taxon>Gelatoporia</taxon>
    </lineage>
</organism>
<protein>
    <recommendedName>
        <fullName evidence="2">DUF6534 domain-containing protein</fullName>
    </recommendedName>
</protein>
<dbReference type="PANTHER" id="PTHR40465:SF1">
    <property type="entry name" value="DUF6534 DOMAIN-CONTAINING PROTEIN"/>
    <property type="match status" value="1"/>
</dbReference>
<dbReference type="InterPro" id="IPR045339">
    <property type="entry name" value="DUF6534"/>
</dbReference>
<proteinExistence type="predicted"/>
<gene>
    <name evidence="3" type="ORF">CERSUDRAFT_118807</name>
</gene>
<feature type="transmembrane region" description="Helical" evidence="1">
    <location>
        <begin position="232"/>
        <end position="250"/>
    </location>
</feature>
<keyword evidence="1" id="KW-1133">Transmembrane helix</keyword>
<dbReference type="Pfam" id="PF20152">
    <property type="entry name" value="DUF6534"/>
    <property type="match status" value="1"/>
</dbReference>
<dbReference type="HOGENOM" id="CLU_046025_5_4_1"/>
<dbReference type="Proteomes" id="UP000016930">
    <property type="component" value="Unassembled WGS sequence"/>
</dbReference>
<keyword evidence="1" id="KW-0472">Membrane</keyword>
<dbReference type="STRING" id="914234.M2PAF2"/>
<evidence type="ECO:0000256" key="1">
    <source>
        <dbReference type="SAM" id="Phobius"/>
    </source>
</evidence>
<feature type="domain" description="DUF6534" evidence="2">
    <location>
        <begin position="172"/>
        <end position="257"/>
    </location>
</feature>
<sequence>MESTLTDTLLNRTLGALELSTFITSILYGVTILQTYIYFHQDSHDPVWLKCSIVCLWIFDTSHQAFSCHSSYTYTVTYFGNVIALNNVIWSIYAMVYLTGLTDLLARGILCARIWKFDQKAHIPVMMIMLCSVGECAGMIAFAIKKEQSPDAQFIVARSLSVDFYTGLGFGIVADLVLAGTQVVIFYKQCGRIKRTKSIIHTLMLYSINTGLVTSLCAILECITWGAMPNTLVYVVFYTVTPQLLTNALLATLNARQDLRDAAKGGSGLLSIPLSSIAPSSAAAVVTIGGSHRDKEVDHVPMDFKIDRMDDTF</sequence>